<sequence length="398" mass="44345">MLLSHFLILGAAYALPQTLNARFFEKRAGSGRRYTLNQIGAYGGGGPLIDICTGPAAFTFRAGKYPSTANPQSSDAENEDDDGENDTPTPSIQSAANIPGIGVLTGFPNGGRFIDTSESITPLGGTPGKPDQNLNLQTFPIPQGPNVYHTEHVFELHIVKDFFAWLVRNSGLTASTDEMCSELFNVFGKPTSALYDQDVAGSLANEMMLQLAWHDTEFPDGLPEIEGNKVLPSRLRHFFILEAGLNKLKGKIMNGRPLDEPDTHVSVLPNPSSWNNCVKTFDQALVVMQYLRSSNVIAAWRDAAVSVQQYLDKPTVKAISGNGRPWSQLWKTFINAWVDKRSQDLQNWYEVRKDTCENLGMTDAQFQQNFGDFDQLEQFLITRWRKEEFTLPAQYKLQ</sequence>
<dbReference type="AlphaFoldDB" id="A0AAN7BLY1"/>
<evidence type="ECO:0000256" key="1">
    <source>
        <dbReference type="SAM" id="MobiDB-lite"/>
    </source>
</evidence>
<accession>A0AAN7BLY1</accession>
<feature type="region of interest" description="Disordered" evidence="1">
    <location>
        <begin position="63"/>
        <end position="96"/>
    </location>
</feature>
<dbReference type="Proteomes" id="UP001301958">
    <property type="component" value="Unassembled WGS sequence"/>
</dbReference>
<organism evidence="3 4">
    <name type="scientific">Podospora fimiseda</name>
    <dbReference type="NCBI Taxonomy" id="252190"/>
    <lineage>
        <taxon>Eukaryota</taxon>
        <taxon>Fungi</taxon>
        <taxon>Dikarya</taxon>
        <taxon>Ascomycota</taxon>
        <taxon>Pezizomycotina</taxon>
        <taxon>Sordariomycetes</taxon>
        <taxon>Sordariomycetidae</taxon>
        <taxon>Sordariales</taxon>
        <taxon>Podosporaceae</taxon>
        <taxon>Podospora</taxon>
    </lineage>
</organism>
<feature type="chain" id="PRO_5043018050" evidence="2">
    <location>
        <begin position="22"/>
        <end position="398"/>
    </location>
</feature>
<feature type="signal peptide" evidence="2">
    <location>
        <begin position="1"/>
        <end position="21"/>
    </location>
</feature>
<evidence type="ECO:0000256" key="2">
    <source>
        <dbReference type="SAM" id="SignalP"/>
    </source>
</evidence>
<gene>
    <name evidence="3" type="ORF">QBC38DRAFT_546622</name>
</gene>
<reference evidence="3" key="2">
    <citation type="submission" date="2023-05" db="EMBL/GenBank/DDBJ databases">
        <authorList>
            <consortium name="Lawrence Berkeley National Laboratory"/>
            <person name="Steindorff A."/>
            <person name="Hensen N."/>
            <person name="Bonometti L."/>
            <person name="Westerberg I."/>
            <person name="Brannstrom I.O."/>
            <person name="Guillou S."/>
            <person name="Cros-Aarteil S."/>
            <person name="Calhoun S."/>
            <person name="Haridas S."/>
            <person name="Kuo A."/>
            <person name="Mondo S."/>
            <person name="Pangilinan J."/>
            <person name="Riley R."/>
            <person name="Labutti K."/>
            <person name="Andreopoulos B."/>
            <person name="Lipzen A."/>
            <person name="Chen C."/>
            <person name="Yanf M."/>
            <person name="Daum C."/>
            <person name="Ng V."/>
            <person name="Clum A."/>
            <person name="Ohm R."/>
            <person name="Martin F."/>
            <person name="Silar P."/>
            <person name="Natvig D."/>
            <person name="Lalanne C."/>
            <person name="Gautier V."/>
            <person name="Ament-Velasquez S.L."/>
            <person name="Kruys A."/>
            <person name="Hutchinson M.I."/>
            <person name="Powell A.J."/>
            <person name="Barry K."/>
            <person name="Miller A.N."/>
            <person name="Grigoriev I.V."/>
            <person name="Debuchy R."/>
            <person name="Gladieux P."/>
            <person name="Thoren M.H."/>
            <person name="Johannesson H."/>
        </authorList>
    </citation>
    <scope>NUCLEOTIDE SEQUENCE</scope>
    <source>
        <strain evidence="3">CBS 990.96</strain>
    </source>
</reference>
<dbReference type="EMBL" id="MU865361">
    <property type="protein sequence ID" value="KAK4225715.1"/>
    <property type="molecule type" value="Genomic_DNA"/>
</dbReference>
<evidence type="ECO:0000313" key="3">
    <source>
        <dbReference type="EMBL" id="KAK4225715.1"/>
    </source>
</evidence>
<keyword evidence="2" id="KW-0732">Signal</keyword>
<evidence type="ECO:0000313" key="4">
    <source>
        <dbReference type="Proteomes" id="UP001301958"/>
    </source>
</evidence>
<name>A0AAN7BLY1_9PEZI</name>
<proteinExistence type="predicted"/>
<feature type="compositionally biased region" description="Polar residues" evidence="1">
    <location>
        <begin position="87"/>
        <end position="96"/>
    </location>
</feature>
<keyword evidence="4" id="KW-1185">Reference proteome</keyword>
<protein>
    <submittedName>
        <fullName evidence="3">Uncharacterized protein</fullName>
    </submittedName>
</protein>
<feature type="compositionally biased region" description="Acidic residues" evidence="1">
    <location>
        <begin position="76"/>
        <end position="85"/>
    </location>
</feature>
<comment type="caution">
    <text evidence="3">The sequence shown here is derived from an EMBL/GenBank/DDBJ whole genome shotgun (WGS) entry which is preliminary data.</text>
</comment>
<reference evidence="3" key="1">
    <citation type="journal article" date="2023" name="Mol. Phylogenet. Evol.">
        <title>Genome-scale phylogeny and comparative genomics of the fungal order Sordariales.</title>
        <authorList>
            <person name="Hensen N."/>
            <person name="Bonometti L."/>
            <person name="Westerberg I."/>
            <person name="Brannstrom I.O."/>
            <person name="Guillou S."/>
            <person name="Cros-Aarteil S."/>
            <person name="Calhoun S."/>
            <person name="Haridas S."/>
            <person name="Kuo A."/>
            <person name="Mondo S."/>
            <person name="Pangilinan J."/>
            <person name="Riley R."/>
            <person name="LaButti K."/>
            <person name="Andreopoulos B."/>
            <person name="Lipzen A."/>
            <person name="Chen C."/>
            <person name="Yan M."/>
            <person name="Daum C."/>
            <person name="Ng V."/>
            <person name="Clum A."/>
            <person name="Steindorff A."/>
            <person name="Ohm R.A."/>
            <person name="Martin F."/>
            <person name="Silar P."/>
            <person name="Natvig D.O."/>
            <person name="Lalanne C."/>
            <person name="Gautier V."/>
            <person name="Ament-Velasquez S.L."/>
            <person name="Kruys A."/>
            <person name="Hutchinson M.I."/>
            <person name="Powell A.J."/>
            <person name="Barry K."/>
            <person name="Miller A.N."/>
            <person name="Grigoriev I.V."/>
            <person name="Debuchy R."/>
            <person name="Gladieux P."/>
            <person name="Hiltunen Thoren M."/>
            <person name="Johannesson H."/>
        </authorList>
    </citation>
    <scope>NUCLEOTIDE SEQUENCE</scope>
    <source>
        <strain evidence="3">CBS 990.96</strain>
    </source>
</reference>